<dbReference type="EMBL" id="MF098556">
    <property type="protein sequence ID" value="ASV43912.1"/>
    <property type="molecule type" value="Genomic_DNA"/>
</dbReference>
<name>A0A2Y9CIC5_9VIRU</name>
<proteinExistence type="predicted"/>
<protein>
    <recommendedName>
        <fullName evidence="2">Phage head morphogenesis domain-containing protein</fullName>
    </recommendedName>
</protein>
<sequence>MPLENRDDWEKRLKRDLLRLIGPQADKLIRLLGNPPDINNVPESFWENLGDAEAEVIQSVLAAIYVESAQQTLLNVPKSLRIDWRVANKPAADWAESYTFHLVSQINKTSRERLRRYVSDFFRIEGTTVADLRGQISELFGPTRAEIIATTEVTRAAAQGDIGIINEIEQANPKIQMVPYWDTSMDELVCPVCGNGLQGVQGWMVGGQPFFRSRDGRTYGAPPDPHPRCRCGLRWEVRSKGRR</sequence>
<evidence type="ECO:0008006" key="2">
    <source>
        <dbReference type="Google" id="ProtNLM"/>
    </source>
</evidence>
<reference evidence="1" key="1">
    <citation type="submission" date="2017-05" db="EMBL/GenBank/DDBJ databases">
        <title>The virome of a scalding spring: bacteriophages and archaeal viruses share the pool.</title>
        <authorList>
            <person name="Zablocki O.D.J."/>
            <person name="van Zyl L.J."/>
            <person name="Kirby B."/>
            <person name="Trindade M.I."/>
        </authorList>
    </citation>
    <scope>NUCLEOTIDE SEQUENCE</scope>
</reference>
<evidence type="ECO:0000313" key="1">
    <source>
        <dbReference type="EMBL" id="ASV43912.1"/>
    </source>
</evidence>
<accession>A0A2Y9CIC5</accession>
<organism evidence="1">
    <name type="scientific">Hot spring virus BHS1</name>
    <dbReference type="NCBI Taxonomy" id="2024351"/>
    <lineage>
        <taxon>Viruses</taxon>
    </lineage>
</organism>